<accession>A0A143PQB9</accession>
<dbReference type="EMBL" id="CP015136">
    <property type="protein sequence ID" value="AMY10566.1"/>
    <property type="molecule type" value="Genomic_DNA"/>
</dbReference>
<dbReference type="Gene3D" id="2.60.120.200">
    <property type="match status" value="1"/>
</dbReference>
<evidence type="ECO:0000259" key="4">
    <source>
        <dbReference type="Pfam" id="PF07635"/>
    </source>
</evidence>
<keyword evidence="6" id="KW-1185">Reference proteome</keyword>
<dbReference type="GO" id="GO:0020037">
    <property type="term" value="F:heme binding"/>
    <property type="evidence" value="ECO:0007669"/>
    <property type="project" value="InterPro"/>
</dbReference>
<feature type="domain" description="DUF1549" evidence="2">
    <location>
        <begin position="167"/>
        <end position="373"/>
    </location>
</feature>
<dbReference type="AlphaFoldDB" id="A0A143PQB9"/>
<proteinExistence type="predicted"/>
<dbReference type="InterPro" id="IPR022655">
    <property type="entry name" value="DUF1553"/>
</dbReference>
<evidence type="ECO:0000259" key="2">
    <source>
        <dbReference type="Pfam" id="PF07583"/>
    </source>
</evidence>
<dbReference type="PATRIC" id="fig|1813736.3.peg.4011"/>
<dbReference type="Pfam" id="PF13385">
    <property type="entry name" value="Laminin_G_3"/>
    <property type="match status" value="1"/>
</dbReference>
<evidence type="ECO:0000313" key="6">
    <source>
        <dbReference type="Proteomes" id="UP000076079"/>
    </source>
</evidence>
<reference evidence="6" key="2">
    <citation type="submission" date="2016-04" db="EMBL/GenBank/DDBJ databases">
        <title>First Complete Genome Sequence of a Subdivision 6 Acidobacterium.</title>
        <authorList>
            <person name="Huang S."/>
            <person name="Vieira S."/>
            <person name="Bunk B."/>
            <person name="Riedel T."/>
            <person name="Sproeer C."/>
            <person name="Overmann J."/>
        </authorList>
    </citation>
    <scope>NUCLEOTIDE SEQUENCE [LARGE SCALE GENOMIC DNA]</scope>
    <source>
        <strain evidence="6">DSM 100886 HEG_-6_39</strain>
    </source>
</reference>
<evidence type="ECO:0000256" key="1">
    <source>
        <dbReference type="SAM" id="SignalP"/>
    </source>
</evidence>
<evidence type="ECO:0000259" key="3">
    <source>
        <dbReference type="Pfam" id="PF07587"/>
    </source>
</evidence>
<feature type="signal peptide" evidence="1">
    <location>
        <begin position="1"/>
        <end position="28"/>
    </location>
</feature>
<dbReference type="STRING" id="1855912.LuPra_03802"/>
<name>A0A143PQB9_LUTPR</name>
<dbReference type="SUPFAM" id="SSF49899">
    <property type="entry name" value="Concanavalin A-like lectins/glucanases"/>
    <property type="match status" value="1"/>
</dbReference>
<dbReference type="Pfam" id="PF07635">
    <property type="entry name" value="PSCyt1"/>
    <property type="match status" value="1"/>
</dbReference>
<evidence type="ECO:0000313" key="5">
    <source>
        <dbReference type="EMBL" id="AMY10566.1"/>
    </source>
</evidence>
<dbReference type="Pfam" id="PF07583">
    <property type="entry name" value="PSCyt2"/>
    <property type="match status" value="1"/>
</dbReference>
<dbReference type="PANTHER" id="PTHR35889">
    <property type="entry name" value="CYCLOINULO-OLIGOSACCHARIDE FRUCTANOTRANSFERASE-RELATED"/>
    <property type="match status" value="1"/>
</dbReference>
<dbReference type="Pfam" id="PF07587">
    <property type="entry name" value="PSD1"/>
    <property type="match status" value="1"/>
</dbReference>
<dbReference type="GO" id="GO:0009055">
    <property type="term" value="F:electron transfer activity"/>
    <property type="evidence" value="ECO:0007669"/>
    <property type="project" value="InterPro"/>
</dbReference>
<gene>
    <name evidence="5" type="ORF">LuPra_03802</name>
</gene>
<feature type="chain" id="PRO_5007511856" evidence="1">
    <location>
        <begin position="29"/>
        <end position="1063"/>
    </location>
</feature>
<protein>
    <submittedName>
        <fullName evidence="5">Planctomycete cytochrome C</fullName>
    </submittedName>
</protein>
<dbReference type="InterPro" id="IPR013320">
    <property type="entry name" value="ConA-like_dom_sf"/>
</dbReference>
<dbReference type="RefSeq" id="WP_110172193.1">
    <property type="nucleotide sequence ID" value="NZ_CP015136.1"/>
</dbReference>
<organism evidence="5 6">
    <name type="scientific">Luteitalea pratensis</name>
    <dbReference type="NCBI Taxonomy" id="1855912"/>
    <lineage>
        <taxon>Bacteria</taxon>
        <taxon>Pseudomonadati</taxon>
        <taxon>Acidobacteriota</taxon>
        <taxon>Vicinamibacteria</taxon>
        <taxon>Vicinamibacterales</taxon>
        <taxon>Vicinamibacteraceae</taxon>
        <taxon>Luteitalea</taxon>
    </lineage>
</organism>
<keyword evidence="1" id="KW-0732">Signal</keyword>
<dbReference type="PANTHER" id="PTHR35889:SF3">
    <property type="entry name" value="F-BOX DOMAIN-CONTAINING PROTEIN"/>
    <property type="match status" value="1"/>
</dbReference>
<dbReference type="SUPFAM" id="SSF46626">
    <property type="entry name" value="Cytochrome c"/>
    <property type="match status" value="1"/>
</dbReference>
<reference evidence="5 6" key="1">
    <citation type="journal article" date="2016" name="Genome Announc.">
        <title>First Complete Genome Sequence of a Subdivision 6 Acidobacterium Strain.</title>
        <authorList>
            <person name="Huang S."/>
            <person name="Vieira S."/>
            <person name="Bunk B."/>
            <person name="Riedel T."/>
            <person name="Sproer C."/>
            <person name="Overmann J."/>
        </authorList>
    </citation>
    <scope>NUCLEOTIDE SEQUENCE [LARGE SCALE GENOMIC DNA]</scope>
    <source>
        <strain evidence="6">DSM 100886 HEG_-6_39</strain>
    </source>
</reference>
<dbReference type="KEGG" id="abac:LuPra_03802"/>
<dbReference type="InterPro" id="IPR011444">
    <property type="entry name" value="DUF1549"/>
</dbReference>
<dbReference type="PROSITE" id="PS51257">
    <property type="entry name" value="PROKAR_LIPOPROTEIN"/>
    <property type="match status" value="1"/>
</dbReference>
<feature type="domain" description="Cytochrome C Planctomycete-type" evidence="4">
    <location>
        <begin position="58"/>
        <end position="120"/>
    </location>
</feature>
<dbReference type="InterPro" id="IPR011429">
    <property type="entry name" value="Cyt_c_Planctomycete-type"/>
</dbReference>
<feature type="domain" description="DUF1553" evidence="3">
    <location>
        <begin position="752"/>
        <end position="1007"/>
    </location>
</feature>
<dbReference type="Proteomes" id="UP000076079">
    <property type="component" value="Chromosome"/>
</dbReference>
<dbReference type="OrthoDB" id="127107at2"/>
<sequence length="1063" mass="116668" precursor="true">MRASGTRWRHLTAMVLLIVACGASSARARQPAPPAAAPDQAPAVDFNRQIRPLLSDRCFRCHGPDASKRKAKLRLDTRDGLFKDLEAGMAVVTPGDKVRSEMIRRIQLPSDDEDLMPPADAHLALTAAETALLTRWVSEGAPYRAHWSWEPVASPPVPALSDAGQTPIDAFVRMRLAAEGVSPSPPAAPELLLRRLSFNLTGLPPGRADIEAFRADHSPSAYARVVDRLLASPAYGERMAADWLDLARYADTYGYQADVTRDVSPYRDWVIGAFNTNLPYDQFLTWQLAGDLLPDATREQRIATAFNRLHRQTNEGGSIEEEFRTEYVADRVNTLGTAMLGLTLECARCHDHKFDAITQRDYFSLFAFFNSIDESGLYSHFTNATPSPSLLLWPAHEQAAYSRVQRRIEATESRLRQLARASDPAFRAWRASATVTPPAPIAHLAFDTVAGDTTPDAITSAVATLQDGPTLVDDPDASGGRALRFSGDNAVVLKDLRPFSRTDPFSIAIRVKPTETQARAVVLHQSRAWTDAGSRGFELTLEDGRPFFGLIHFWPGNAIAVRARIPLPIGHWSSLVIAYDGSSRAEGIVIYVDGAPVPVDVVRDRLVKDILYDKGAGDLQKEPVALTLGARFRDSGFRHGLVDDLRVYDVSLSAAEVAGTVPGDDAGDTVARAHFLARVHVPSRTARAALQRLRVEQNRLIGPVPELMVMEELAEPRPAHLLARGAYDAPKDVVSRDTPASLPPFPADQPRNRLGLARWLTSRANPLAARVVVNRIWKLHFGRGLVATPEDFGSQGRQPTHPDLLDWLTSRLVESGWDVKALHRLIVSSDTFRQSSLASTESLRLDPENLLLARGPVLRLPAEHIRDSALAASGLLVRTIGGPSVKPYQPEGLWEQSGTGQTYSQDKGDKLYRRSLYTFWRRTSPPPAMTTFDAVSREVCVARREVTVTPLQSLVLLNDPQFVEAARVLAERLVREHPQDPAARHRGAFQQLTGRAPDAREAAILAQAFEQQRRLYQADARAAAALLAVGGTPRDATLPAADVAATTNVATLILNFDAFVVIR</sequence>
<dbReference type="InterPro" id="IPR036909">
    <property type="entry name" value="Cyt_c-like_dom_sf"/>
</dbReference>